<evidence type="ECO:0000256" key="5">
    <source>
        <dbReference type="ARBA" id="ARBA00022771"/>
    </source>
</evidence>
<dbReference type="UniPathway" id="UPA00886"/>
<dbReference type="PROSITE" id="PS51466">
    <property type="entry name" value="PINIT"/>
    <property type="match status" value="1"/>
</dbReference>
<organism evidence="13">
    <name type="scientific">Enterobius vermicularis</name>
    <name type="common">Human pinworm</name>
    <dbReference type="NCBI Taxonomy" id="51028"/>
    <lineage>
        <taxon>Eukaryota</taxon>
        <taxon>Metazoa</taxon>
        <taxon>Ecdysozoa</taxon>
        <taxon>Nematoda</taxon>
        <taxon>Chromadorea</taxon>
        <taxon>Rhabditida</taxon>
        <taxon>Spirurina</taxon>
        <taxon>Oxyuridomorpha</taxon>
        <taxon>Oxyuroidea</taxon>
        <taxon>Oxyuridae</taxon>
        <taxon>Enterobius</taxon>
    </lineage>
</organism>
<dbReference type="InterPro" id="IPR023321">
    <property type="entry name" value="PINIT"/>
</dbReference>
<gene>
    <name evidence="11" type="ORF">EVEC_LOCUS6512</name>
</gene>
<dbReference type="Pfam" id="PF02891">
    <property type="entry name" value="zf-MIZ"/>
    <property type="match status" value="1"/>
</dbReference>
<evidence type="ECO:0000256" key="2">
    <source>
        <dbReference type="ARBA" id="ARBA00005383"/>
    </source>
</evidence>
<comment type="similarity">
    <text evidence="2">Belongs to the PIAS family.</text>
</comment>
<evidence type="ECO:0000313" key="12">
    <source>
        <dbReference type="Proteomes" id="UP000274131"/>
    </source>
</evidence>
<proteinExistence type="inferred from homology"/>
<accession>A0A0N4V985</accession>
<dbReference type="Proteomes" id="UP000274131">
    <property type="component" value="Unassembled WGS sequence"/>
</dbReference>
<dbReference type="GO" id="GO:0000785">
    <property type="term" value="C:chromatin"/>
    <property type="evidence" value="ECO:0007669"/>
    <property type="project" value="TreeGrafter"/>
</dbReference>
<dbReference type="Pfam" id="PF14324">
    <property type="entry name" value="PINIT"/>
    <property type="match status" value="1"/>
</dbReference>
<evidence type="ECO:0000256" key="7">
    <source>
        <dbReference type="ARBA" id="ARBA00022833"/>
    </source>
</evidence>
<dbReference type="STRING" id="51028.A0A0N4V985"/>
<dbReference type="InterPro" id="IPR038654">
    <property type="entry name" value="PINIT_sf"/>
</dbReference>
<keyword evidence="5 8" id="KW-0863">Zinc-finger</keyword>
<evidence type="ECO:0000259" key="9">
    <source>
        <dbReference type="PROSITE" id="PS51044"/>
    </source>
</evidence>
<reference evidence="11 12" key="2">
    <citation type="submission" date="2018-10" db="EMBL/GenBank/DDBJ databases">
        <authorList>
            <consortium name="Pathogen Informatics"/>
        </authorList>
    </citation>
    <scope>NUCLEOTIDE SEQUENCE [LARGE SCALE GENOMIC DNA]</scope>
</reference>
<dbReference type="GO" id="GO:0006357">
    <property type="term" value="P:regulation of transcription by RNA polymerase II"/>
    <property type="evidence" value="ECO:0007669"/>
    <property type="project" value="TreeGrafter"/>
</dbReference>
<dbReference type="Gene3D" id="3.30.40.10">
    <property type="entry name" value="Zinc/RING finger domain, C3HC4 (zinc finger)"/>
    <property type="match status" value="1"/>
</dbReference>
<dbReference type="EMBL" id="UXUI01008539">
    <property type="protein sequence ID" value="VDD91761.1"/>
    <property type="molecule type" value="Genomic_DNA"/>
</dbReference>
<name>A0A0N4V985_ENTVE</name>
<dbReference type="Gene3D" id="2.60.120.780">
    <property type="entry name" value="PINIT domain"/>
    <property type="match status" value="1"/>
</dbReference>
<evidence type="ECO:0000313" key="11">
    <source>
        <dbReference type="EMBL" id="VDD91761.1"/>
    </source>
</evidence>
<dbReference type="AlphaFoldDB" id="A0A0N4V985"/>
<dbReference type="PROSITE" id="PS51044">
    <property type="entry name" value="ZF_SP_RING"/>
    <property type="match status" value="1"/>
</dbReference>
<dbReference type="GO" id="GO:0016925">
    <property type="term" value="P:protein sumoylation"/>
    <property type="evidence" value="ECO:0007669"/>
    <property type="project" value="UniProtKB-UniPathway"/>
</dbReference>
<evidence type="ECO:0000256" key="6">
    <source>
        <dbReference type="ARBA" id="ARBA00022786"/>
    </source>
</evidence>
<dbReference type="GO" id="GO:0003712">
    <property type="term" value="F:transcription coregulator activity"/>
    <property type="evidence" value="ECO:0007669"/>
    <property type="project" value="TreeGrafter"/>
</dbReference>
<keyword evidence="12" id="KW-1185">Reference proteome</keyword>
<dbReference type="InterPro" id="IPR004181">
    <property type="entry name" value="Znf_MIZ"/>
</dbReference>
<dbReference type="CDD" id="cd16650">
    <property type="entry name" value="SP-RING_PIAS-like"/>
    <property type="match status" value="1"/>
</dbReference>
<evidence type="ECO:0000256" key="3">
    <source>
        <dbReference type="ARBA" id="ARBA00022679"/>
    </source>
</evidence>
<evidence type="ECO:0000313" key="13">
    <source>
        <dbReference type="WBParaSite" id="EVEC_0000699101-mRNA-1"/>
    </source>
</evidence>
<dbReference type="GO" id="GO:0008270">
    <property type="term" value="F:zinc ion binding"/>
    <property type="evidence" value="ECO:0007669"/>
    <property type="project" value="UniProtKB-KW"/>
</dbReference>
<evidence type="ECO:0000256" key="4">
    <source>
        <dbReference type="ARBA" id="ARBA00022723"/>
    </source>
</evidence>
<dbReference type="PANTHER" id="PTHR10782:SF94">
    <property type="entry name" value="SUPPRESSOR OF VARIEGATION 2-10, ISOFORM I"/>
    <property type="match status" value="1"/>
</dbReference>
<keyword evidence="4" id="KW-0479">Metal-binding</keyword>
<reference evidence="13" key="1">
    <citation type="submission" date="2017-02" db="UniProtKB">
        <authorList>
            <consortium name="WormBaseParasite"/>
        </authorList>
    </citation>
    <scope>IDENTIFICATION</scope>
</reference>
<sequence length="659" mass="73606">FEVIRLKGFGQYSCTTVALRLCRLYSLVILLHTFLFRSAVLLRTGEYYGFRCIMLLRNARNQGAVAQKIREISSSRRYMPARPVSPSSMYGRIDGGSMMTTGMANNVYNPTPTNSSAPLLQQPYTQRSIAISRLPFYDELCTVLELTPLACNISGIRAPARIMQEFYIPHNYLSRLCYKGDSTPLPRMEIQLRFFNYELHKEQSDDFPPNCSVKIDDVPVTLPNIIPTNKPNVEPKRPSRPVNITPYCQSQRDCLRNSHRLTVEWTADKRAWVVGIFIVNRLNSKILLQRLVSNVNAYRDSSVTRHTIRDRLSGSLDDDGVRMEKLRLSLLCPLGKTRMVIPAKPSDCSHLQCFDLSLFLQMNEKRPTWKCGICNSPAPYNKLIIDGYFQEILKKVGHDVQEVELLLDGDWRPVSEHLESLSDDDEPSTKNLPNGVPATSRMTAAASAPNFSQTHLSSKIEDDDVIVLSDSDDDVNPEAAVINIKVQIQKKVSDSPVNPLVRSASNRSIVCIDLDDSDVTEPSPTSTTTAISTVNTTTTPSGTINSSCIPLPPNQSSSYHAISSAPPSVCSVAASFVRGSVPNPPLIRQVPDYVHSSRAPYYPNVYAAQQHSGPAYFGMYQPPPQYNSIPPELNTYVIEEEIRNLVANIHQSPTFRGFS</sequence>
<feature type="domain" description="SP-RING-type" evidence="9">
    <location>
        <begin position="317"/>
        <end position="398"/>
    </location>
</feature>
<comment type="pathway">
    <text evidence="1">Protein modification; protein sumoylation.</text>
</comment>
<protein>
    <submittedName>
        <fullName evidence="13">SP-RING-type domain-containing protein</fullName>
    </submittedName>
</protein>
<evidence type="ECO:0000256" key="8">
    <source>
        <dbReference type="PROSITE-ProRule" id="PRU00452"/>
    </source>
</evidence>
<dbReference type="InterPro" id="IPR013083">
    <property type="entry name" value="Znf_RING/FYVE/PHD"/>
</dbReference>
<dbReference type="OrthoDB" id="5875376at2759"/>
<keyword evidence="6" id="KW-0833">Ubl conjugation pathway</keyword>
<feature type="domain" description="PINIT" evidence="10">
    <location>
        <begin position="111"/>
        <end position="282"/>
    </location>
</feature>
<evidence type="ECO:0000259" key="10">
    <source>
        <dbReference type="PROSITE" id="PS51466"/>
    </source>
</evidence>
<dbReference type="GO" id="GO:0061665">
    <property type="term" value="F:SUMO ligase activity"/>
    <property type="evidence" value="ECO:0007669"/>
    <property type="project" value="TreeGrafter"/>
</dbReference>
<dbReference type="PANTHER" id="PTHR10782">
    <property type="entry name" value="ZINC FINGER MIZ DOMAIN-CONTAINING PROTEIN"/>
    <property type="match status" value="1"/>
</dbReference>
<keyword evidence="7" id="KW-0862">Zinc</keyword>
<evidence type="ECO:0000256" key="1">
    <source>
        <dbReference type="ARBA" id="ARBA00004718"/>
    </source>
</evidence>
<keyword evidence="3" id="KW-0808">Transferase</keyword>
<dbReference type="WBParaSite" id="EVEC_0000699101-mRNA-1">
    <property type="protein sequence ID" value="EVEC_0000699101-mRNA-1"/>
    <property type="gene ID" value="EVEC_0000699101"/>
</dbReference>